<keyword evidence="2" id="KW-1185">Reference proteome</keyword>
<evidence type="ECO:0000313" key="1">
    <source>
        <dbReference type="EMBL" id="ALR21509.1"/>
    </source>
</evidence>
<proteinExistence type="predicted"/>
<dbReference type="EMBL" id="CP013264">
    <property type="protein sequence ID" value="ALR21509.1"/>
    <property type="molecule type" value="Genomic_DNA"/>
</dbReference>
<protein>
    <submittedName>
        <fullName evidence="1">Uncharacterized protein</fullName>
    </submittedName>
</protein>
<gene>
    <name evidence="1" type="ORF">ATN00_15630</name>
</gene>
<reference evidence="1 2" key="1">
    <citation type="submission" date="2015-11" db="EMBL/GenBank/DDBJ databases">
        <title>A Two-component Flavoprotein Monooxygenase System MeaXY Responsible for para-Hydroxylation of 2-Methyl-6-ethylaniline and 2,6-Diethylaniline in Sphingobium baderi DE-13.</title>
        <authorList>
            <person name="Cheng M."/>
            <person name="Meng Q."/>
            <person name="Yang Y."/>
            <person name="Chu C."/>
            <person name="Yan X."/>
            <person name="He J."/>
            <person name="Li S."/>
        </authorList>
    </citation>
    <scope>NUCLEOTIDE SEQUENCE [LARGE SCALE GENOMIC DNA]</scope>
    <source>
        <strain evidence="1 2">DE-13</strain>
    </source>
</reference>
<evidence type="ECO:0000313" key="2">
    <source>
        <dbReference type="Proteomes" id="UP000056968"/>
    </source>
</evidence>
<sequence>MDDENAVSAADRWIYSPRHLAAMREAQATAMTEDRIRIFRGLTPRQYIVKLATEMSPAAVVNPIATRRT</sequence>
<dbReference type="AlphaFoldDB" id="A0A0S3F1D5"/>
<organism evidence="1 2">
    <name type="scientific">Sphingobium baderi</name>
    <dbReference type="NCBI Taxonomy" id="1332080"/>
    <lineage>
        <taxon>Bacteria</taxon>
        <taxon>Pseudomonadati</taxon>
        <taxon>Pseudomonadota</taxon>
        <taxon>Alphaproteobacteria</taxon>
        <taxon>Sphingomonadales</taxon>
        <taxon>Sphingomonadaceae</taxon>
        <taxon>Sphingobium</taxon>
    </lineage>
</organism>
<dbReference type="STRING" id="1332080.ATN00_15630"/>
<name>A0A0S3F1D5_9SPHN</name>
<dbReference type="RefSeq" id="WP_062066115.1">
    <property type="nucleotide sequence ID" value="NZ_CP013264.1"/>
</dbReference>
<dbReference type="Proteomes" id="UP000056968">
    <property type="component" value="Chromosome"/>
</dbReference>
<dbReference type="KEGG" id="sbd:ATN00_15630"/>
<accession>A0A0S3F1D5</accession>